<proteinExistence type="predicted"/>
<keyword evidence="2" id="KW-1185">Reference proteome</keyword>
<dbReference type="EMBL" id="QOVW01000009">
    <property type="protein sequence ID" value="RDB37101.1"/>
    <property type="molecule type" value="Genomic_DNA"/>
</dbReference>
<name>A0A369KR44_9BACT</name>
<protein>
    <submittedName>
        <fullName evidence="1">Uncharacterized protein</fullName>
    </submittedName>
</protein>
<evidence type="ECO:0000313" key="1">
    <source>
        <dbReference type="EMBL" id="RDB37101.1"/>
    </source>
</evidence>
<evidence type="ECO:0000313" key="2">
    <source>
        <dbReference type="Proteomes" id="UP000253934"/>
    </source>
</evidence>
<dbReference type="AlphaFoldDB" id="A0A369KR44"/>
<reference evidence="1" key="1">
    <citation type="submission" date="2018-04" db="EMBL/GenBank/DDBJ databases">
        <title>Draft genome sequence of the Candidatus Spirobacillus cienkowskii, a pathogen of freshwater Daphnia species, reconstructed from hemolymph metagenomic reads.</title>
        <authorList>
            <person name="Bresciani L."/>
            <person name="Lemos L.N."/>
            <person name="Wale N."/>
            <person name="Lin J.Y."/>
            <person name="Fernandes G.R."/>
            <person name="Duffy M.A."/>
            <person name="Rodrigues J.M."/>
        </authorList>
    </citation>
    <scope>NUCLEOTIDE SEQUENCE [LARGE SCALE GENOMIC DNA]</scope>
    <source>
        <strain evidence="1">Binning01</strain>
    </source>
</reference>
<dbReference type="Proteomes" id="UP000253934">
    <property type="component" value="Unassembled WGS sequence"/>
</dbReference>
<comment type="caution">
    <text evidence="1">The sequence shown here is derived from an EMBL/GenBank/DDBJ whole genome shotgun (WGS) entry which is preliminary data.</text>
</comment>
<gene>
    <name evidence="1" type="ORF">DCC88_01770</name>
</gene>
<accession>A0A369KR44</accession>
<organism evidence="1 2">
    <name type="scientific">Spirobacillus cienkowskii</name>
    <dbReference type="NCBI Taxonomy" id="495820"/>
    <lineage>
        <taxon>Bacteria</taxon>
        <taxon>Pseudomonadati</taxon>
        <taxon>Bdellovibrionota</taxon>
        <taxon>Oligoflexia</taxon>
        <taxon>Silvanigrellales</taxon>
        <taxon>Spirobacillus</taxon>
    </lineage>
</organism>
<sequence>MRKFYYYAITFLIFLFHFKSYSLEEGYLWIPLSWTFTLDKNESELKQINIKSVKLYFQDINSKKDIYSYLDLPEKNKKLLALNSKSIRTSFFSKKLIKFPAGNYYFYGCIIEIVKNNSPTELFIEFPKFFEQGNNVFFQVSDKKISPFPAISTETILGFKKEKFYQHTTLDLIDDEYIPVNEVFVYISSLKNSIKNKPQGFVIANNKFPPLQVLGDSLKSVNSNRLGLIIDITCNIQGTMKFVWTSQENNLQYVFYNNLNNKNQNCKSHNFIPINFHLPDGKWFLHSMTLNKQNKVKRIFETYLLNSKDKFAKKYFKILDGFYFSLNIKERSLLKVIEISLYGNKSKNGIFYLGSTEVKKNENDELFFYFKRNYEIYNIKKIFSVKQIYNAYTLELMKKDRIIGDIQFKTVTMNKKYNPKSSIYLDQIREFVKSDLSICISDQEVFDPLFLLNGYVIIKNNKNFKNILVNKNDFNFDLKGMSQNKIIDCMIETFSKFSFKQNVTVPFKFKIIFESY</sequence>